<gene>
    <name evidence="1" type="ORF">I41_54870</name>
</gene>
<reference evidence="1 2" key="1">
    <citation type="submission" date="2019-02" db="EMBL/GenBank/DDBJ databases">
        <title>Deep-cultivation of Planctomycetes and their phenomic and genomic characterization uncovers novel biology.</title>
        <authorList>
            <person name="Wiegand S."/>
            <person name="Jogler M."/>
            <person name="Boedeker C."/>
            <person name="Pinto D."/>
            <person name="Vollmers J."/>
            <person name="Rivas-Marin E."/>
            <person name="Kohn T."/>
            <person name="Peeters S.H."/>
            <person name="Heuer A."/>
            <person name="Rast P."/>
            <person name="Oberbeckmann S."/>
            <person name="Bunk B."/>
            <person name="Jeske O."/>
            <person name="Meyerdierks A."/>
            <person name="Storesund J.E."/>
            <person name="Kallscheuer N."/>
            <person name="Luecker S."/>
            <person name="Lage O.M."/>
            <person name="Pohl T."/>
            <person name="Merkel B.J."/>
            <person name="Hornburger P."/>
            <person name="Mueller R.-W."/>
            <person name="Bruemmer F."/>
            <person name="Labrenz M."/>
            <person name="Spormann A.M."/>
            <person name="Op den Camp H."/>
            <person name="Overmann J."/>
            <person name="Amann R."/>
            <person name="Jetten M.S.M."/>
            <person name="Mascher T."/>
            <person name="Medema M.H."/>
            <person name="Devos D.P."/>
            <person name="Kaster A.-K."/>
            <person name="Ovreas L."/>
            <person name="Rohde M."/>
            <person name="Galperin M.Y."/>
            <person name="Jogler C."/>
        </authorList>
    </citation>
    <scope>NUCLEOTIDE SEQUENCE [LARGE SCALE GENOMIC DNA]</scope>
    <source>
        <strain evidence="1 2">I41</strain>
    </source>
</reference>
<name>A0A517U6I2_9BACT</name>
<dbReference type="AlphaFoldDB" id="A0A517U6I2"/>
<organism evidence="1 2">
    <name type="scientific">Lacipirellula limnantheis</name>
    <dbReference type="NCBI Taxonomy" id="2528024"/>
    <lineage>
        <taxon>Bacteria</taxon>
        <taxon>Pseudomonadati</taxon>
        <taxon>Planctomycetota</taxon>
        <taxon>Planctomycetia</taxon>
        <taxon>Pirellulales</taxon>
        <taxon>Lacipirellulaceae</taxon>
        <taxon>Lacipirellula</taxon>
    </lineage>
</organism>
<sequence length="136" mass="16025">MPQLRWNDIDFLDFFAVEPTVEDFGVSYNYELERDGLRLLFTLWQFESVIQASLFRGTAEPALFTFAAYVRGEARFINDERGRYMDFEDCIVAPSRFWYVYAGDPFDQQRFPISATIRLAIDPDIRIGFVNYESRT</sequence>
<evidence type="ECO:0000313" key="2">
    <source>
        <dbReference type="Proteomes" id="UP000317909"/>
    </source>
</evidence>
<keyword evidence="2" id="KW-1185">Reference proteome</keyword>
<protein>
    <submittedName>
        <fullName evidence="1">Uncharacterized protein</fullName>
    </submittedName>
</protein>
<accession>A0A517U6I2</accession>
<proteinExistence type="predicted"/>
<evidence type="ECO:0000313" key="1">
    <source>
        <dbReference type="EMBL" id="QDT76237.1"/>
    </source>
</evidence>
<dbReference type="EMBL" id="CP036339">
    <property type="protein sequence ID" value="QDT76237.1"/>
    <property type="molecule type" value="Genomic_DNA"/>
</dbReference>
<dbReference type="OrthoDB" id="880711at2"/>
<dbReference type="Proteomes" id="UP000317909">
    <property type="component" value="Chromosome"/>
</dbReference>
<dbReference type="KEGG" id="llh:I41_54870"/>
<dbReference type="RefSeq" id="WP_145436051.1">
    <property type="nucleotide sequence ID" value="NZ_CP036339.1"/>
</dbReference>